<evidence type="ECO:0000256" key="3">
    <source>
        <dbReference type="ARBA" id="ARBA00023015"/>
    </source>
</evidence>
<evidence type="ECO:0000256" key="5">
    <source>
        <dbReference type="ARBA" id="ARBA00023163"/>
    </source>
</evidence>
<dbReference type="CDD" id="cd00609">
    <property type="entry name" value="AAT_like"/>
    <property type="match status" value="1"/>
</dbReference>
<evidence type="ECO:0000313" key="8">
    <source>
        <dbReference type="Proteomes" id="UP001150259"/>
    </source>
</evidence>
<evidence type="ECO:0000259" key="6">
    <source>
        <dbReference type="PROSITE" id="PS50949"/>
    </source>
</evidence>
<dbReference type="PANTHER" id="PTHR46577">
    <property type="entry name" value="HTH-TYPE TRANSCRIPTIONAL REGULATORY PROTEIN GABR"/>
    <property type="match status" value="1"/>
</dbReference>
<comment type="caution">
    <text evidence="7">The sequence shown here is derived from an EMBL/GenBank/DDBJ whole genome shotgun (WGS) entry which is preliminary data.</text>
</comment>
<organism evidence="7 8">
    <name type="scientific">Intrasporangium calvum</name>
    <dbReference type="NCBI Taxonomy" id="53358"/>
    <lineage>
        <taxon>Bacteria</taxon>
        <taxon>Bacillati</taxon>
        <taxon>Actinomycetota</taxon>
        <taxon>Actinomycetes</taxon>
        <taxon>Micrococcales</taxon>
        <taxon>Intrasporangiaceae</taxon>
        <taxon>Intrasporangium</taxon>
    </lineage>
</organism>
<dbReference type="PANTHER" id="PTHR46577:SF2">
    <property type="entry name" value="TRANSCRIPTIONAL REGULATORY PROTEIN"/>
    <property type="match status" value="1"/>
</dbReference>
<name>A0ABT5GGY3_9MICO</name>
<keyword evidence="7" id="KW-0808">Transferase</keyword>
<dbReference type="Pfam" id="PF00392">
    <property type="entry name" value="GntR"/>
    <property type="match status" value="1"/>
</dbReference>
<keyword evidence="2" id="KW-0663">Pyridoxal phosphate</keyword>
<evidence type="ECO:0000256" key="4">
    <source>
        <dbReference type="ARBA" id="ARBA00023125"/>
    </source>
</evidence>
<protein>
    <submittedName>
        <fullName evidence="7">PLP-dependent aminotransferase family protein</fullName>
    </submittedName>
</protein>
<evidence type="ECO:0000256" key="2">
    <source>
        <dbReference type="ARBA" id="ARBA00022898"/>
    </source>
</evidence>
<proteinExistence type="inferred from homology"/>
<dbReference type="PROSITE" id="PS50949">
    <property type="entry name" value="HTH_GNTR"/>
    <property type="match status" value="1"/>
</dbReference>
<dbReference type="SUPFAM" id="SSF46785">
    <property type="entry name" value="Winged helix' DNA-binding domain"/>
    <property type="match status" value="1"/>
</dbReference>
<dbReference type="InterPro" id="IPR036390">
    <property type="entry name" value="WH_DNA-bd_sf"/>
</dbReference>
<dbReference type="InterPro" id="IPR000524">
    <property type="entry name" value="Tscrpt_reg_HTH_GntR"/>
</dbReference>
<accession>A0ABT5GGY3</accession>
<evidence type="ECO:0000256" key="1">
    <source>
        <dbReference type="ARBA" id="ARBA00005384"/>
    </source>
</evidence>
<dbReference type="GO" id="GO:0008483">
    <property type="term" value="F:transaminase activity"/>
    <property type="evidence" value="ECO:0007669"/>
    <property type="project" value="UniProtKB-KW"/>
</dbReference>
<dbReference type="RefSeq" id="WP_272462050.1">
    <property type="nucleotide sequence ID" value="NZ_JAPFQL010000034.1"/>
</dbReference>
<dbReference type="Gene3D" id="1.10.10.10">
    <property type="entry name" value="Winged helix-like DNA-binding domain superfamily/Winged helix DNA-binding domain"/>
    <property type="match status" value="1"/>
</dbReference>
<dbReference type="InterPro" id="IPR015424">
    <property type="entry name" value="PyrdxlP-dep_Trfase"/>
</dbReference>
<keyword evidence="3" id="KW-0805">Transcription regulation</keyword>
<dbReference type="InterPro" id="IPR004839">
    <property type="entry name" value="Aminotransferase_I/II_large"/>
</dbReference>
<keyword evidence="5" id="KW-0804">Transcription</keyword>
<dbReference type="InterPro" id="IPR036388">
    <property type="entry name" value="WH-like_DNA-bd_sf"/>
</dbReference>
<evidence type="ECO:0000313" key="7">
    <source>
        <dbReference type="EMBL" id="MDC5697474.1"/>
    </source>
</evidence>
<dbReference type="Gene3D" id="3.40.640.10">
    <property type="entry name" value="Type I PLP-dependent aspartate aminotransferase-like (Major domain)"/>
    <property type="match status" value="1"/>
</dbReference>
<sequence>MRDVLSALEERLDSPTSKGLAHAVSIAIRDGALAPGDRLPPIRRVAQELMLSPTTVSAAWQLLSRSGTIRSDGRRGTTVAPATRGGERYSTALKRDAAQGLDLSTGVPDPALLPDLAPLTDRLDGQIVPSSYLDDPVLPELRDLLLADWPAPAEDLLIVDGAMDALDLVTRTLIRPGDHVIVESPGFPVLLDLLEDRGVVVQPVHLDHSGPDLDDVAARLTGRPAAMIIQPRGQNPTGVSLTPTRARRLAGLLGSTSCLVIEDDSAGDIASSPALSLGAWLPDRTVHIRSFSKSYGPDLRLAAMTGPSHLLAPIRHLRALGQGWTSRLLQRALTALLTDPEAQARVRSARAEYARRRSLVTARLAAHGIAVEGTDGLNIWVPVRDESAAVLRLASAGIAVAPGGPFVVDSRVETPHIRVTTGLIASGHVDVADAIAEAATASAWSAQHR</sequence>
<dbReference type="EMBL" id="JAPFQL010000034">
    <property type="protein sequence ID" value="MDC5697474.1"/>
    <property type="molecule type" value="Genomic_DNA"/>
</dbReference>
<gene>
    <name evidence="7" type="ORF">OO014_09410</name>
</gene>
<dbReference type="SUPFAM" id="SSF53383">
    <property type="entry name" value="PLP-dependent transferases"/>
    <property type="match status" value="1"/>
</dbReference>
<dbReference type="InterPro" id="IPR051446">
    <property type="entry name" value="HTH_trans_reg/aminotransferase"/>
</dbReference>
<dbReference type="SMART" id="SM00345">
    <property type="entry name" value="HTH_GNTR"/>
    <property type="match status" value="1"/>
</dbReference>
<keyword evidence="7" id="KW-0032">Aminotransferase</keyword>
<dbReference type="Pfam" id="PF00155">
    <property type="entry name" value="Aminotran_1_2"/>
    <property type="match status" value="1"/>
</dbReference>
<feature type="domain" description="HTH gntR-type" evidence="6">
    <location>
        <begin position="14"/>
        <end position="82"/>
    </location>
</feature>
<comment type="similarity">
    <text evidence="1">In the C-terminal section; belongs to the class-I pyridoxal-phosphate-dependent aminotransferase family.</text>
</comment>
<reference evidence="7 8" key="1">
    <citation type="submission" date="2022-11" db="EMBL/GenBank/DDBJ databases">
        <title>Anaerobic phenanthrene biodegradation by a DNRA strain PheN6.</title>
        <authorList>
            <person name="Zhang Z."/>
        </authorList>
    </citation>
    <scope>NUCLEOTIDE SEQUENCE [LARGE SCALE GENOMIC DNA]</scope>
    <source>
        <strain evidence="7 8">PheN6</strain>
    </source>
</reference>
<keyword evidence="4" id="KW-0238">DNA-binding</keyword>
<dbReference type="InterPro" id="IPR015421">
    <property type="entry name" value="PyrdxlP-dep_Trfase_major"/>
</dbReference>
<dbReference type="Proteomes" id="UP001150259">
    <property type="component" value="Unassembled WGS sequence"/>
</dbReference>
<keyword evidence="8" id="KW-1185">Reference proteome</keyword>